<dbReference type="Proteomes" id="UP000288716">
    <property type="component" value="Unassembled WGS sequence"/>
</dbReference>
<evidence type="ECO:0000256" key="18">
    <source>
        <dbReference type="ARBA" id="ARBA00074379"/>
    </source>
</evidence>
<evidence type="ECO:0000256" key="9">
    <source>
        <dbReference type="ARBA" id="ARBA00022989"/>
    </source>
</evidence>
<evidence type="ECO:0000256" key="7">
    <source>
        <dbReference type="ARBA" id="ARBA00022729"/>
    </source>
</evidence>
<dbReference type="OrthoDB" id="6248302at2759"/>
<protein>
    <recommendedName>
        <fullName evidence="18">Lysosome-associated membrane glycoprotein 5</fullName>
    </recommendedName>
    <alternativeName>
        <fullName evidence="19">Lysosome-associated membrane protein 5</fullName>
    </alternativeName>
</protein>
<evidence type="ECO:0000256" key="2">
    <source>
        <dbReference type="ARBA" id="ARBA00004158"/>
    </source>
</evidence>
<evidence type="ECO:0000256" key="5">
    <source>
        <dbReference type="ARBA" id="ARBA00009644"/>
    </source>
</evidence>
<feature type="region of interest" description="Disordered" evidence="20">
    <location>
        <begin position="1"/>
        <end position="30"/>
    </location>
</feature>
<dbReference type="STRING" id="299467.A0A443SMA6"/>
<feature type="compositionally biased region" description="Low complexity" evidence="20">
    <location>
        <begin position="14"/>
        <end position="28"/>
    </location>
</feature>
<dbReference type="InterPro" id="IPR048528">
    <property type="entry name" value="Lamp2-like_luminal"/>
</dbReference>
<evidence type="ECO:0000256" key="6">
    <source>
        <dbReference type="ARBA" id="ARBA00022692"/>
    </source>
</evidence>
<keyword evidence="12" id="KW-0325">Glycoprotein</keyword>
<evidence type="ECO:0000256" key="19">
    <source>
        <dbReference type="ARBA" id="ARBA00076257"/>
    </source>
</evidence>
<comment type="caution">
    <text evidence="23">The sequence shown here is derived from an EMBL/GenBank/DDBJ whole genome shotgun (WGS) entry which is preliminary data.</text>
</comment>
<keyword evidence="13" id="KW-0966">Cell projection</keyword>
<keyword evidence="6 21" id="KW-0812">Transmembrane</keyword>
<dbReference type="GO" id="GO:0031902">
    <property type="term" value="C:late endosome membrane"/>
    <property type="evidence" value="ECO:0007669"/>
    <property type="project" value="TreeGrafter"/>
</dbReference>
<evidence type="ECO:0000256" key="20">
    <source>
        <dbReference type="SAM" id="MobiDB-lite"/>
    </source>
</evidence>
<evidence type="ECO:0000256" key="3">
    <source>
        <dbReference type="ARBA" id="ARBA00004172"/>
    </source>
</evidence>
<dbReference type="GO" id="GO:0072594">
    <property type="term" value="P:establishment of protein localization to organelle"/>
    <property type="evidence" value="ECO:0007669"/>
    <property type="project" value="TreeGrafter"/>
</dbReference>
<accession>A0A443SMA6</accession>
<organism evidence="23 24">
    <name type="scientific">Leptotrombidium deliense</name>
    <dbReference type="NCBI Taxonomy" id="299467"/>
    <lineage>
        <taxon>Eukaryota</taxon>
        <taxon>Metazoa</taxon>
        <taxon>Ecdysozoa</taxon>
        <taxon>Arthropoda</taxon>
        <taxon>Chelicerata</taxon>
        <taxon>Arachnida</taxon>
        <taxon>Acari</taxon>
        <taxon>Acariformes</taxon>
        <taxon>Trombidiformes</taxon>
        <taxon>Prostigmata</taxon>
        <taxon>Anystina</taxon>
        <taxon>Parasitengona</taxon>
        <taxon>Trombiculoidea</taxon>
        <taxon>Trombiculidae</taxon>
        <taxon>Leptotrombidium</taxon>
    </lineage>
</organism>
<keyword evidence="8" id="KW-0967">Endosome</keyword>
<feature type="transmembrane region" description="Helical" evidence="21">
    <location>
        <begin position="232"/>
        <end position="252"/>
    </location>
</feature>
<keyword evidence="24" id="KW-1185">Reference proteome</keyword>
<reference evidence="23 24" key="1">
    <citation type="journal article" date="2018" name="Gigascience">
        <title>Genomes of trombidid mites reveal novel predicted allergens and laterally-transferred genes associated with secondary metabolism.</title>
        <authorList>
            <person name="Dong X."/>
            <person name="Chaisiri K."/>
            <person name="Xia D."/>
            <person name="Armstrong S.D."/>
            <person name="Fang Y."/>
            <person name="Donnelly M.J."/>
            <person name="Kadowaki T."/>
            <person name="McGarry J.W."/>
            <person name="Darby A.C."/>
            <person name="Makepeace B.L."/>
        </authorList>
    </citation>
    <scope>NUCLEOTIDE SEQUENCE [LARGE SCALE GENOMIC DNA]</scope>
    <source>
        <strain evidence="23">UoL-UT</strain>
    </source>
</reference>
<keyword evidence="10" id="KW-0770">Synapse</keyword>
<evidence type="ECO:0000256" key="15">
    <source>
        <dbReference type="ARBA" id="ARBA00029428"/>
    </source>
</evidence>
<proteinExistence type="inferred from homology"/>
<comment type="similarity">
    <text evidence="5">Belongs to the LAMP family.</text>
</comment>
<evidence type="ECO:0000256" key="14">
    <source>
        <dbReference type="ARBA" id="ARBA00023329"/>
    </source>
</evidence>
<evidence type="ECO:0000256" key="17">
    <source>
        <dbReference type="ARBA" id="ARBA00060492"/>
    </source>
</evidence>
<evidence type="ECO:0000256" key="21">
    <source>
        <dbReference type="SAM" id="Phobius"/>
    </source>
</evidence>
<evidence type="ECO:0000256" key="11">
    <source>
        <dbReference type="ARBA" id="ARBA00023136"/>
    </source>
</evidence>
<evidence type="ECO:0000313" key="23">
    <source>
        <dbReference type="EMBL" id="RWS28660.1"/>
    </source>
</evidence>
<gene>
    <name evidence="23" type="ORF">B4U80_08009</name>
</gene>
<dbReference type="Gene3D" id="2.40.160.110">
    <property type="match status" value="1"/>
</dbReference>
<evidence type="ECO:0000256" key="4">
    <source>
        <dbReference type="ARBA" id="ARBA00004279"/>
    </source>
</evidence>
<dbReference type="Pfam" id="PF01299">
    <property type="entry name" value="Lamp2-like_luminal"/>
    <property type="match status" value="1"/>
</dbReference>
<evidence type="ECO:0000313" key="24">
    <source>
        <dbReference type="Proteomes" id="UP000288716"/>
    </source>
</evidence>
<dbReference type="PANTHER" id="PTHR11506">
    <property type="entry name" value="LYSOSOME-ASSOCIATED MEMBRANE GLYCOPROTEIN"/>
    <property type="match status" value="1"/>
</dbReference>
<comment type="subcellular location">
    <subcellularLocation>
        <location evidence="4">Cell projection</location>
        <location evidence="4">Dendrite</location>
    </subcellularLocation>
    <subcellularLocation>
        <location evidence="17">Cell projection</location>
        <location evidence="17">Growth cone membrane</location>
        <topology evidence="17">Single-pass type I membrane protein</topology>
    </subcellularLocation>
    <subcellularLocation>
        <location evidence="15">Cytoplasmic vesicle</location>
        <location evidence="15">Secretory vesicle</location>
        <location evidence="15">Synaptic vesicle membrane</location>
        <topology evidence="15">Single-pass type I membrane protein</topology>
    </subcellularLocation>
    <subcellularLocation>
        <location evidence="2">Early endosome membrane</location>
        <topology evidence="2">Single-pass type I membrane protein</topology>
    </subcellularLocation>
    <subcellularLocation>
        <location evidence="1">Endoplasmic reticulum-Golgi intermediate compartment membrane</location>
        <topology evidence="1">Single-pass type I membrane protein</topology>
    </subcellularLocation>
    <subcellularLocation>
        <location evidence="3">Recycling endosome</location>
    </subcellularLocation>
</comment>
<keyword evidence="9 21" id="KW-1133">Transmembrane helix</keyword>
<feature type="domain" description="Lysosome-associated membrane glycoprotein 2-like luminal" evidence="22">
    <location>
        <begin position="43"/>
        <end position="196"/>
    </location>
</feature>
<evidence type="ECO:0000256" key="8">
    <source>
        <dbReference type="ARBA" id="ARBA00022753"/>
    </source>
</evidence>
<dbReference type="EMBL" id="NCKV01001274">
    <property type="protein sequence ID" value="RWS28660.1"/>
    <property type="molecule type" value="Genomic_DNA"/>
</dbReference>
<comment type="function">
    <text evidence="16">Plays a role in short-term synaptic plasticity in a subset of GABAergic neurons in the brain.</text>
</comment>
<evidence type="ECO:0000256" key="10">
    <source>
        <dbReference type="ARBA" id="ARBA00023018"/>
    </source>
</evidence>
<sequence length="266" mass="29787">MVNVLQNEQISQESPRTSKPSSKSSNSSHVTKEAAPRFTYAAWDDKGKICLLAKFEVQFQITFTTSVKDQKITEKLPLDANVKATCGSVLDGPMIDLSWRGGFQFRITFEKAIDSNEWGVERMDLVYNLGDTLFYGSLIRRIMKAETKKEGLSQFITPVGKSYYCPASPAVSLYNKKGDQTVVVRFTNIQIQAYDIRNGKFSAEKRCSEVAFGSGVSEPLDIMQIPNDSVQMVVGCFTFLVALGTVAGYAFYRSWFVKRVDYDTMA</sequence>
<dbReference type="GO" id="GO:0005886">
    <property type="term" value="C:plasma membrane"/>
    <property type="evidence" value="ECO:0007669"/>
    <property type="project" value="UniProtKB-SubCell"/>
</dbReference>
<keyword evidence="14" id="KW-0968">Cytoplasmic vesicle</keyword>
<name>A0A443SMA6_9ACAR</name>
<keyword evidence="7" id="KW-0732">Signal</keyword>
<dbReference type="InterPro" id="IPR002000">
    <property type="entry name" value="Lysosome-assoc_membr_glycop"/>
</dbReference>
<evidence type="ECO:0000256" key="12">
    <source>
        <dbReference type="ARBA" id="ARBA00023180"/>
    </source>
</evidence>
<dbReference type="AlphaFoldDB" id="A0A443SMA6"/>
<dbReference type="GO" id="GO:0005765">
    <property type="term" value="C:lysosomal membrane"/>
    <property type="evidence" value="ECO:0007669"/>
    <property type="project" value="TreeGrafter"/>
</dbReference>
<evidence type="ECO:0000256" key="16">
    <source>
        <dbReference type="ARBA" id="ARBA00053950"/>
    </source>
</evidence>
<evidence type="ECO:0000256" key="13">
    <source>
        <dbReference type="ARBA" id="ARBA00023273"/>
    </source>
</evidence>
<evidence type="ECO:0000259" key="22">
    <source>
        <dbReference type="Pfam" id="PF01299"/>
    </source>
</evidence>
<keyword evidence="11 21" id="KW-0472">Membrane</keyword>
<dbReference type="VEuPathDB" id="VectorBase:LDEU003379"/>
<dbReference type="PANTHER" id="PTHR11506:SF35">
    <property type="entry name" value="LYSOSOME-ASSOCIATED MEMBRANE GLYCOPROTEIN 5"/>
    <property type="match status" value="1"/>
</dbReference>
<feature type="compositionally biased region" description="Polar residues" evidence="20">
    <location>
        <begin position="1"/>
        <end position="13"/>
    </location>
</feature>
<evidence type="ECO:0000256" key="1">
    <source>
        <dbReference type="ARBA" id="ARBA00004151"/>
    </source>
</evidence>